<accession>A0A0N4VSE1</accession>
<dbReference type="WBParaSite" id="HPLM_0000020801-mRNA-1">
    <property type="protein sequence ID" value="HPLM_0000020801-mRNA-1"/>
    <property type="gene ID" value="HPLM_0000020801"/>
</dbReference>
<feature type="compositionally biased region" description="Polar residues" evidence="1">
    <location>
        <begin position="106"/>
        <end position="122"/>
    </location>
</feature>
<dbReference type="Proteomes" id="UP000268014">
    <property type="component" value="Unassembled WGS sequence"/>
</dbReference>
<evidence type="ECO:0000256" key="2">
    <source>
        <dbReference type="SAM" id="Phobius"/>
    </source>
</evidence>
<dbReference type="AlphaFoldDB" id="A0A0N4VSE1"/>
<evidence type="ECO:0000313" key="4">
    <source>
        <dbReference type="Proteomes" id="UP000268014"/>
    </source>
</evidence>
<dbReference type="EMBL" id="UZAF01000118">
    <property type="protein sequence ID" value="VDO04772.1"/>
    <property type="molecule type" value="Genomic_DNA"/>
</dbReference>
<keyword evidence="2" id="KW-0472">Membrane</keyword>
<reference evidence="5" key="1">
    <citation type="submission" date="2017-02" db="UniProtKB">
        <authorList>
            <consortium name="WormBaseParasite"/>
        </authorList>
    </citation>
    <scope>IDENTIFICATION</scope>
</reference>
<feature type="transmembrane region" description="Helical" evidence="2">
    <location>
        <begin position="20"/>
        <end position="38"/>
    </location>
</feature>
<evidence type="ECO:0000256" key="1">
    <source>
        <dbReference type="SAM" id="MobiDB-lite"/>
    </source>
</evidence>
<feature type="region of interest" description="Disordered" evidence="1">
    <location>
        <begin position="106"/>
        <end position="128"/>
    </location>
</feature>
<gene>
    <name evidence="3" type="ORF">HPLM_LOCUS209</name>
</gene>
<organism evidence="5">
    <name type="scientific">Haemonchus placei</name>
    <name type="common">Barber's pole worm</name>
    <dbReference type="NCBI Taxonomy" id="6290"/>
    <lineage>
        <taxon>Eukaryota</taxon>
        <taxon>Metazoa</taxon>
        <taxon>Ecdysozoa</taxon>
        <taxon>Nematoda</taxon>
        <taxon>Chromadorea</taxon>
        <taxon>Rhabditida</taxon>
        <taxon>Rhabditina</taxon>
        <taxon>Rhabditomorpha</taxon>
        <taxon>Strongyloidea</taxon>
        <taxon>Trichostrongylidae</taxon>
        <taxon>Haemonchus</taxon>
    </lineage>
</organism>
<reference evidence="3 4" key="2">
    <citation type="submission" date="2018-11" db="EMBL/GenBank/DDBJ databases">
        <authorList>
            <consortium name="Pathogen Informatics"/>
        </authorList>
    </citation>
    <scope>NUCLEOTIDE SEQUENCE [LARGE SCALE GENOMIC DNA]</scope>
    <source>
        <strain evidence="3 4">MHpl1</strain>
    </source>
</reference>
<evidence type="ECO:0000313" key="5">
    <source>
        <dbReference type="WBParaSite" id="HPLM_0000020801-mRNA-1"/>
    </source>
</evidence>
<name>A0A0N4VSE1_HAEPC</name>
<proteinExistence type="predicted"/>
<keyword evidence="4" id="KW-1185">Reference proteome</keyword>
<evidence type="ECO:0000313" key="3">
    <source>
        <dbReference type="EMBL" id="VDO04772.1"/>
    </source>
</evidence>
<dbReference type="STRING" id="6290.A0A0N4VSE1"/>
<protein>
    <submittedName>
        <fullName evidence="5">C3H1-type domain-containing protein</fullName>
    </submittedName>
</protein>
<keyword evidence="2" id="KW-1133">Transmembrane helix</keyword>
<keyword evidence="2" id="KW-0812">Transmembrane</keyword>
<sequence length="208" mass="23424">MREIKSQWKDNIKGAVVNGLNGLIFTISGITSVLGGALSCSNMQTIRLTSLYFRRLLQEIQSSSIGIRCKVISESFQHGYCPRAVFCAFAHHDSELHVQRTPYVTSTQASPKEQSSPNTNGGDSMRFGSPISNGTSAPSYSVCHCALILNLFCFYQKIYEHVTGWLWEVWLMSYLPKKQMHRRAANVPCGSIELRPWKKLTQRLVIYA</sequence>